<sequence>MDTFFIILNVLVLLALLGVLVWMQKKHISFTKRVFAGLGFGLIYGAILQYAYGAGSEVITKSVDWFNLAGNGYVRLLQMVVIPLIMVSIISAIMNLKGRQNLGKISVSIIAVLLITTAIAASVSIVTSLSFDLKAIEIQSGEKEQAQGLKMEERLGTVQDMTIPQQVLEFIPSNPFEDMTGARRTSTLAVVIFSAFIGVAVLGLDRKKPEQAQTFRKVIDAVYAVVMRIVTLVLRLTPYGILALITKVVATTNPDEILKLIKFVLASYVALLVMFVIHLILLALFGYNPVTYVKKVLPTLVFAFTSRSSAATIPLNVETQTKKLGVSDGIANLSASLGATIGQNGCAGIYPAMLAVMIAPTVGINPTSWDFILTLILVVTVSSFGVAGVGGGATFASLIVLSTMNLPVALAGLLISVEPLIDMGRTALNVNDSITAGLISGKVLKENDQDVFNDQGMDLDTTLSS</sequence>
<feature type="transmembrane region" description="Helical" evidence="10">
    <location>
        <begin position="34"/>
        <end position="52"/>
    </location>
</feature>
<accession>A0A0D7X6N8</accession>
<dbReference type="PATRIC" id="fig|159743.3.peg.573"/>
<dbReference type="Pfam" id="PF00375">
    <property type="entry name" value="SDF"/>
    <property type="match status" value="1"/>
</dbReference>
<dbReference type="GO" id="GO:0015293">
    <property type="term" value="F:symporter activity"/>
    <property type="evidence" value="ECO:0007669"/>
    <property type="project" value="InterPro"/>
</dbReference>
<dbReference type="EMBL" id="JTHP01000003">
    <property type="protein sequence ID" value="KJD47075.1"/>
    <property type="molecule type" value="Genomic_DNA"/>
</dbReference>
<dbReference type="SUPFAM" id="SSF118215">
    <property type="entry name" value="Proton glutamate symport protein"/>
    <property type="match status" value="1"/>
</dbReference>
<keyword evidence="8 10" id="KW-0472">Membrane</keyword>
<evidence type="ECO:0000256" key="5">
    <source>
        <dbReference type="ARBA" id="ARBA00022692"/>
    </source>
</evidence>
<dbReference type="FunFam" id="1.10.3860.10:FF:000004">
    <property type="entry name" value="L-cystine transporter tcyP"/>
    <property type="match status" value="1"/>
</dbReference>
<feature type="transmembrane region" description="Helical" evidence="10">
    <location>
        <begin position="395"/>
        <end position="415"/>
    </location>
</feature>
<keyword evidence="5 10" id="KW-0812">Transmembrane</keyword>
<dbReference type="PANTHER" id="PTHR42865">
    <property type="entry name" value="PROTON/GLUTAMATE-ASPARTATE SYMPORTER"/>
    <property type="match status" value="1"/>
</dbReference>
<feature type="transmembrane region" description="Helical" evidence="10">
    <location>
        <begin position="371"/>
        <end position="389"/>
    </location>
</feature>
<evidence type="ECO:0000256" key="10">
    <source>
        <dbReference type="SAM" id="Phobius"/>
    </source>
</evidence>
<comment type="subcellular location">
    <subcellularLocation>
        <location evidence="1">Membrane</location>
        <topology evidence="1">Multi-pass membrane protein</topology>
    </subcellularLocation>
</comment>
<feature type="transmembrane region" description="Helical" evidence="10">
    <location>
        <begin position="225"/>
        <end position="245"/>
    </location>
</feature>
<name>A0A0D7X6N8_9BACL</name>
<evidence type="ECO:0000313" key="12">
    <source>
        <dbReference type="Proteomes" id="UP000032534"/>
    </source>
</evidence>
<dbReference type="AlphaFoldDB" id="A0A0D7X6N8"/>
<evidence type="ECO:0000256" key="8">
    <source>
        <dbReference type="ARBA" id="ARBA00023136"/>
    </source>
</evidence>
<evidence type="ECO:0000256" key="7">
    <source>
        <dbReference type="ARBA" id="ARBA00022989"/>
    </source>
</evidence>
<dbReference type="PRINTS" id="PR00173">
    <property type="entry name" value="EDTRNSPORT"/>
</dbReference>
<proteinExistence type="inferred from homology"/>
<keyword evidence="6" id="KW-0029">Amino-acid transport</keyword>
<dbReference type="InterPro" id="IPR001991">
    <property type="entry name" value="Na-dicarboxylate_symporter"/>
</dbReference>
<dbReference type="PANTHER" id="PTHR42865:SF5">
    <property type="entry name" value="L-CYSTINE TRANSPORTER TCYP"/>
    <property type="match status" value="1"/>
</dbReference>
<dbReference type="OrthoDB" id="7778689at2"/>
<feature type="transmembrane region" description="Helical" evidence="10">
    <location>
        <begin position="185"/>
        <end position="204"/>
    </location>
</feature>
<feature type="transmembrane region" description="Helical" evidence="10">
    <location>
        <begin position="105"/>
        <end position="126"/>
    </location>
</feature>
<gene>
    <name evidence="11" type="ORF">QD47_02675</name>
</gene>
<evidence type="ECO:0000313" key="11">
    <source>
        <dbReference type="EMBL" id="KJD47075.1"/>
    </source>
</evidence>
<evidence type="ECO:0000256" key="6">
    <source>
        <dbReference type="ARBA" id="ARBA00022970"/>
    </source>
</evidence>
<dbReference type="RefSeq" id="WP_044644664.1">
    <property type="nucleotide sequence ID" value="NZ_JTHP01000003.1"/>
</dbReference>
<evidence type="ECO:0000256" key="1">
    <source>
        <dbReference type="ARBA" id="ARBA00004141"/>
    </source>
</evidence>
<comment type="similarity">
    <text evidence="2">Belongs to the dicarboxylate/amino acid:cation symporter (DAACS) (TC 2.A.23) family.</text>
</comment>
<dbReference type="Gene3D" id="1.10.3860.10">
    <property type="entry name" value="Sodium:dicarboxylate symporter"/>
    <property type="match status" value="1"/>
</dbReference>
<keyword evidence="12" id="KW-1185">Reference proteome</keyword>
<evidence type="ECO:0000256" key="9">
    <source>
        <dbReference type="ARBA" id="ARBA00031293"/>
    </source>
</evidence>
<dbReference type="GO" id="GO:0015184">
    <property type="term" value="F:L-cystine transmembrane transporter activity"/>
    <property type="evidence" value="ECO:0007669"/>
    <property type="project" value="TreeGrafter"/>
</dbReference>
<evidence type="ECO:0000256" key="2">
    <source>
        <dbReference type="ARBA" id="ARBA00006148"/>
    </source>
</evidence>
<organism evidence="11 12">
    <name type="scientific">Paenibacillus terrae</name>
    <dbReference type="NCBI Taxonomy" id="159743"/>
    <lineage>
        <taxon>Bacteria</taxon>
        <taxon>Bacillati</taxon>
        <taxon>Bacillota</taxon>
        <taxon>Bacilli</taxon>
        <taxon>Bacillales</taxon>
        <taxon>Paenibacillaceae</taxon>
        <taxon>Paenibacillus</taxon>
    </lineage>
</organism>
<feature type="transmembrane region" description="Helical" evidence="10">
    <location>
        <begin position="6"/>
        <end position="22"/>
    </location>
</feature>
<feature type="transmembrane region" description="Helical" evidence="10">
    <location>
        <begin position="72"/>
        <end position="93"/>
    </location>
</feature>
<evidence type="ECO:0000256" key="3">
    <source>
        <dbReference type="ARBA" id="ARBA00022031"/>
    </source>
</evidence>
<dbReference type="InterPro" id="IPR036458">
    <property type="entry name" value="Na:dicarbo_symporter_sf"/>
</dbReference>
<evidence type="ECO:0000256" key="4">
    <source>
        <dbReference type="ARBA" id="ARBA00022448"/>
    </source>
</evidence>
<keyword evidence="4" id="KW-0813">Transport</keyword>
<protein>
    <recommendedName>
        <fullName evidence="3">L-cystine uptake protein TcyP</fullName>
    </recommendedName>
    <alternativeName>
        <fullName evidence="9">Transporter of cystine TcyP</fullName>
    </alternativeName>
</protein>
<comment type="caution">
    <text evidence="11">The sequence shown here is derived from an EMBL/GenBank/DDBJ whole genome shotgun (WGS) entry which is preliminary data.</text>
</comment>
<keyword evidence="7 10" id="KW-1133">Transmembrane helix</keyword>
<reference evidence="11 12" key="1">
    <citation type="submission" date="2014-11" db="EMBL/GenBank/DDBJ databases">
        <title>Draft Genome Sequences of Paenibacillus polymyxa NRRL B-30509 and Paenibacillus terrae NRRL B-30644, Strains from a Poultry Environment that Produce Tridecaptin A and Paenicidins.</title>
        <authorList>
            <person name="van Belkum M.J."/>
            <person name="Lohans C.T."/>
            <person name="Vederas J.C."/>
        </authorList>
    </citation>
    <scope>NUCLEOTIDE SEQUENCE [LARGE SCALE GENOMIC DNA]</scope>
    <source>
        <strain evidence="11 12">NRRL B-30644</strain>
    </source>
</reference>
<dbReference type="Proteomes" id="UP000032534">
    <property type="component" value="Unassembled WGS sequence"/>
</dbReference>
<feature type="transmembrane region" description="Helical" evidence="10">
    <location>
        <begin position="265"/>
        <end position="287"/>
    </location>
</feature>
<dbReference type="GO" id="GO:0005886">
    <property type="term" value="C:plasma membrane"/>
    <property type="evidence" value="ECO:0007669"/>
    <property type="project" value="TreeGrafter"/>
</dbReference>